<organism evidence="2 3">
    <name type="scientific">Rotaria sordida</name>
    <dbReference type="NCBI Taxonomy" id="392033"/>
    <lineage>
        <taxon>Eukaryota</taxon>
        <taxon>Metazoa</taxon>
        <taxon>Spiralia</taxon>
        <taxon>Gnathifera</taxon>
        <taxon>Rotifera</taxon>
        <taxon>Eurotatoria</taxon>
        <taxon>Bdelloidea</taxon>
        <taxon>Philodinida</taxon>
        <taxon>Philodinidae</taxon>
        <taxon>Rotaria</taxon>
    </lineage>
</organism>
<comment type="caution">
    <text evidence="2">The sequence shown here is derived from an EMBL/GenBank/DDBJ whole genome shotgun (WGS) entry which is preliminary data.</text>
</comment>
<sequence length="76" mass="8916">MGDIHPTSGDCLLYEKHIRKQAREHPGTIDYCPQFDVVDRYLTSRKALMCYAKSIGITDREHVMNLTLRKFHMESF</sequence>
<feature type="non-terminal residue" evidence="2">
    <location>
        <position position="76"/>
    </location>
</feature>
<evidence type="ECO:0000313" key="2">
    <source>
        <dbReference type="EMBL" id="CAF4151667.1"/>
    </source>
</evidence>
<dbReference type="AlphaFoldDB" id="A0A819Y0X0"/>
<evidence type="ECO:0000313" key="3">
    <source>
        <dbReference type="Proteomes" id="UP000663823"/>
    </source>
</evidence>
<dbReference type="EMBL" id="CAJNOO010000031">
    <property type="protein sequence ID" value="CAF0757258.1"/>
    <property type="molecule type" value="Genomic_DNA"/>
</dbReference>
<protein>
    <submittedName>
        <fullName evidence="2">Uncharacterized protein</fullName>
    </submittedName>
</protein>
<proteinExistence type="predicted"/>
<accession>A0A819Y0X0</accession>
<evidence type="ECO:0000313" key="1">
    <source>
        <dbReference type="EMBL" id="CAF0757258.1"/>
    </source>
</evidence>
<reference evidence="2" key="1">
    <citation type="submission" date="2021-02" db="EMBL/GenBank/DDBJ databases">
        <authorList>
            <person name="Nowell W R."/>
        </authorList>
    </citation>
    <scope>NUCLEOTIDE SEQUENCE</scope>
</reference>
<gene>
    <name evidence="2" type="ORF">OTI717_LOCUS36257</name>
    <name evidence="1" type="ORF">RFH988_LOCUS1638</name>
</gene>
<dbReference type="OrthoDB" id="10338147at2759"/>
<dbReference type="Proteomes" id="UP000663823">
    <property type="component" value="Unassembled WGS sequence"/>
</dbReference>
<name>A0A819Y0X0_9BILA</name>
<dbReference type="Proteomes" id="UP000663882">
    <property type="component" value="Unassembled WGS sequence"/>
</dbReference>
<dbReference type="EMBL" id="CAJOAX010015115">
    <property type="protein sequence ID" value="CAF4151667.1"/>
    <property type="molecule type" value="Genomic_DNA"/>
</dbReference>